<evidence type="ECO:0000313" key="3">
    <source>
        <dbReference type="Proteomes" id="UP001596972"/>
    </source>
</evidence>
<sequence length="218" mass="24685">MSVATVHGFPLPDTPYEMWVRGELDEYLHLPDDGTKVEVVGGEIVVSPSPVPSHYFVVKSIERAMYQAEMADPDFRWESMQAVDLNMAPIKDGYIPDLMIMDSGTAFGIFEDDRKAVRPEQLEAVVEVTSPSNARNDRPPRLVQVAGTKWSAYARSGIPFYLLVERDPSKPGVTLFGEPHLPSGTYETLHFWKFGETVKLPEPLGFEIETERWRPWDE</sequence>
<protein>
    <submittedName>
        <fullName evidence="2">Uma2 family endonuclease</fullName>
    </submittedName>
</protein>
<dbReference type="InterPro" id="IPR008538">
    <property type="entry name" value="Uma2"/>
</dbReference>
<dbReference type="GO" id="GO:0004519">
    <property type="term" value="F:endonuclease activity"/>
    <property type="evidence" value="ECO:0007669"/>
    <property type="project" value="UniProtKB-KW"/>
</dbReference>
<evidence type="ECO:0000313" key="2">
    <source>
        <dbReference type="EMBL" id="MFD0901451.1"/>
    </source>
</evidence>
<keyword evidence="2" id="KW-0378">Hydrolase</keyword>
<keyword evidence="2" id="KW-0540">Nuclease</keyword>
<dbReference type="PANTHER" id="PTHR35400">
    <property type="entry name" value="SLR1083 PROTEIN"/>
    <property type="match status" value="1"/>
</dbReference>
<dbReference type="Proteomes" id="UP001596972">
    <property type="component" value="Unassembled WGS sequence"/>
</dbReference>
<evidence type="ECO:0000259" key="1">
    <source>
        <dbReference type="Pfam" id="PF05685"/>
    </source>
</evidence>
<dbReference type="Gene3D" id="3.90.1570.10">
    <property type="entry name" value="tt1808, chain A"/>
    <property type="match status" value="1"/>
</dbReference>
<keyword evidence="3" id="KW-1185">Reference proteome</keyword>
<dbReference type="SUPFAM" id="SSF52980">
    <property type="entry name" value="Restriction endonuclease-like"/>
    <property type="match status" value="1"/>
</dbReference>
<comment type="caution">
    <text evidence="2">The sequence shown here is derived from an EMBL/GenBank/DDBJ whole genome shotgun (WGS) entry which is preliminary data.</text>
</comment>
<dbReference type="RefSeq" id="WP_378298668.1">
    <property type="nucleotide sequence ID" value="NZ_JBHTJA010000021.1"/>
</dbReference>
<gene>
    <name evidence="2" type="ORF">ACFQ11_13705</name>
</gene>
<dbReference type="InterPro" id="IPR012296">
    <property type="entry name" value="Nuclease_put_TT1808"/>
</dbReference>
<organism evidence="2 3">
    <name type="scientific">Actinomadura sediminis</name>
    <dbReference type="NCBI Taxonomy" id="1038904"/>
    <lineage>
        <taxon>Bacteria</taxon>
        <taxon>Bacillati</taxon>
        <taxon>Actinomycetota</taxon>
        <taxon>Actinomycetes</taxon>
        <taxon>Streptosporangiales</taxon>
        <taxon>Thermomonosporaceae</taxon>
        <taxon>Actinomadura</taxon>
    </lineage>
</organism>
<keyword evidence="2" id="KW-0255">Endonuclease</keyword>
<dbReference type="InterPro" id="IPR011335">
    <property type="entry name" value="Restrct_endonuc-II-like"/>
</dbReference>
<proteinExistence type="predicted"/>
<dbReference type="Pfam" id="PF05685">
    <property type="entry name" value="Uma2"/>
    <property type="match status" value="1"/>
</dbReference>
<feature type="domain" description="Putative restriction endonuclease" evidence="1">
    <location>
        <begin position="24"/>
        <end position="209"/>
    </location>
</feature>
<accession>A0ABW3EM69</accession>
<reference evidence="3" key="1">
    <citation type="journal article" date="2019" name="Int. J. Syst. Evol. Microbiol.">
        <title>The Global Catalogue of Microorganisms (GCM) 10K type strain sequencing project: providing services to taxonomists for standard genome sequencing and annotation.</title>
        <authorList>
            <consortium name="The Broad Institute Genomics Platform"/>
            <consortium name="The Broad Institute Genome Sequencing Center for Infectious Disease"/>
            <person name="Wu L."/>
            <person name="Ma J."/>
        </authorList>
    </citation>
    <scope>NUCLEOTIDE SEQUENCE [LARGE SCALE GENOMIC DNA]</scope>
    <source>
        <strain evidence="3">JCM 31202</strain>
    </source>
</reference>
<name>A0ABW3EM69_9ACTN</name>
<dbReference type="PANTHER" id="PTHR35400:SF3">
    <property type="entry name" value="SLL1072 PROTEIN"/>
    <property type="match status" value="1"/>
</dbReference>
<dbReference type="CDD" id="cd06260">
    <property type="entry name" value="DUF820-like"/>
    <property type="match status" value="1"/>
</dbReference>
<dbReference type="EMBL" id="JBHTJA010000021">
    <property type="protein sequence ID" value="MFD0901451.1"/>
    <property type="molecule type" value="Genomic_DNA"/>
</dbReference>